<name>A0A3M2LFU8_9ACTN</name>
<feature type="region of interest" description="Disordered" evidence="7">
    <location>
        <begin position="1"/>
        <end position="22"/>
    </location>
</feature>
<protein>
    <recommendedName>
        <fullName evidence="6">Transport permease protein</fullName>
    </recommendedName>
</protein>
<feature type="transmembrane region" description="Helical" evidence="6">
    <location>
        <begin position="50"/>
        <end position="67"/>
    </location>
</feature>
<comment type="caution">
    <text evidence="9">The sequence shown here is derived from an EMBL/GenBank/DDBJ whole genome shotgun (WGS) entry which is preliminary data.</text>
</comment>
<dbReference type="EMBL" id="RFFJ01000145">
    <property type="protein sequence ID" value="RMI36379.1"/>
    <property type="molecule type" value="Genomic_DNA"/>
</dbReference>
<dbReference type="RefSeq" id="WP_122185578.1">
    <property type="nucleotide sequence ID" value="NZ_RFFJ01000145.1"/>
</dbReference>
<keyword evidence="5" id="KW-0046">Antibiotic resistance</keyword>
<comment type="subcellular location">
    <subcellularLocation>
        <location evidence="6">Cell membrane</location>
        <topology evidence="6">Multi-pass membrane protein</topology>
    </subcellularLocation>
    <subcellularLocation>
        <location evidence="1">Membrane</location>
        <topology evidence="1">Multi-pass membrane protein</topology>
    </subcellularLocation>
</comment>
<evidence type="ECO:0000256" key="2">
    <source>
        <dbReference type="ARBA" id="ARBA00022692"/>
    </source>
</evidence>
<evidence type="ECO:0000256" key="6">
    <source>
        <dbReference type="RuleBase" id="RU361157"/>
    </source>
</evidence>
<feature type="transmembrane region" description="Helical" evidence="6">
    <location>
        <begin position="131"/>
        <end position="150"/>
    </location>
</feature>
<feature type="transmembrane region" description="Helical" evidence="6">
    <location>
        <begin position="79"/>
        <end position="98"/>
    </location>
</feature>
<dbReference type="InterPro" id="IPR000412">
    <property type="entry name" value="ABC_2_transport"/>
</dbReference>
<keyword evidence="4 6" id="KW-0472">Membrane</keyword>
<dbReference type="GO" id="GO:0140359">
    <property type="term" value="F:ABC-type transporter activity"/>
    <property type="evidence" value="ECO:0007669"/>
    <property type="project" value="InterPro"/>
</dbReference>
<feature type="transmembrane region" description="Helical" evidence="6">
    <location>
        <begin position="162"/>
        <end position="184"/>
    </location>
</feature>
<feature type="compositionally biased region" description="Low complexity" evidence="7">
    <location>
        <begin position="7"/>
        <end position="16"/>
    </location>
</feature>
<dbReference type="PANTHER" id="PTHR43229">
    <property type="entry name" value="NODULATION PROTEIN J"/>
    <property type="match status" value="1"/>
</dbReference>
<feature type="transmembrane region" description="Helical" evidence="6">
    <location>
        <begin position="251"/>
        <end position="269"/>
    </location>
</feature>
<evidence type="ECO:0000256" key="1">
    <source>
        <dbReference type="ARBA" id="ARBA00004141"/>
    </source>
</evidence>
<feature type="domain" description="ABC transmembrane type-2" evidence="8">
    <location>
        <begin position="45"/>
        <end position="272"/>
    </location>
</feature>
<keyword evidence="6" id="KW-1003">Cell membrane</keyword>
<dbReference type="InterPro" id="IPR051784">
    <property type="entry name" value="Nod_factor_ABC_transporter"/>
</dbReference>
<accession>A0A3M2LFU8</accession>
<organism evidence="9 10">
    <name type="scientific">Streptomyces triticirhizae</name>
    <dbReference type="NCBI Taxonomy" id="2483353"/>
    <lineage>
        <taxon>Bacteria</taxon>
        <taxon>Bacillati</taxon>
        <taxon>Actinomycetota</taxon>
        <taxon>Actinomycetes</taxon>
        <taxon>Kitasatosporales</taxon>
        <taxon>Streptomycetaceae</taxon>
        <taxon>Streptomyces</taxon>
    </lineage>
</organism>
<keyword evidence="10" id="KW-1185">Reference proteome</keyword>
<keyword evidence="6" id="KW-0813">Transport</keyword>
<evidence type="ECO:0000256" key="3">
    <source>
        <dbReference type="ARBA" id="ARBA00022989"/>
    </source>
</evidence>
<reference evidence="9 10" key="1">
    <citation type="submission" date="2018-10" db="EMBL/GenBank/DDBJ databases">
        <title>Isolation, diversity and antifungal activity of actinobacteria from wheat.</title>
        <authorList>
            <person name="Han C."/>
        </authorList>
    </citation>
    <scope>NUCLEOTIDE SEQUENCE [LARGE SCALE GENOMIC DNA]</scope>
    <source>
        <strain evidence="9 10">NEAU-YY642</strain>
    </source>
</reference>
<evidence type="ECO:0000256" key="4">
    <source>
        <dbReference type="ARBA" id="ARBA00023136"/>
    </source>
</evidence>
<dbReference type="PIRSF" id="PIRSF006648">
    <property type="entry name" value="DrrB"/>
    <property type="match status" value="1"/>
</dbReference>
<dbReference type="PROSITE" id="PS51012">
    <property type="entry name" value="ABC_TM2"/>
    <property type="match status" value="1"/>
</dbReference>
<gene>
    <name evidence="9" type="ORF">EBN88_21625</name>
</gene>
<evidence type="ECO:0000256" key="5">
    <source>
        <dbReference type="ARBA" id="ARBA00023251"/>
    </source>
</evidence>
<dbReference type="InterPro" id="IPR047817">
    <property type="entry name" value="ABC2_TM_bact-type"/>
</dbReference>
<dbReference type="PANTHER" id="PTHR43229:SF2">
    <property type="entry name" value="NODULATION PROTEIN J"/>
    <property type="match status" value="1"/>
</dbReference>
<evidence type="ECO:0000313" key="9">
    <source>
        <dbReference type="EMBL" id="RMI36379.1"/>
    </source>
</evidence>
<evidence type="ECO:0000313" key="10">
    <source>
        <dbReference type="Proteomes" id="UP000278673"/>
    </source>
</evidence>
<dbReference type="GO" id="GO:0043190">
    <property type="term" value="C:ATP-binding cassette (ABC) transporter complex"/>
    <property type="evidence" value="ECO:0007669"/>
    <property type="project" value="InterPro"/>
</dbReference>
<keyword evidence="3 6" id="KW-1133">Transmembrane helix</keyword>
<evidence type="ECO:0000256" key="7">
    <source>
        <dbReference type="SAM" id="MobiDB-lite"/>
    </source>
</evidence>
<dbReference type="AlphaFoldDB" id="A0A3M2LFU8"/>
<feature type="transmembrane region" description="Helical" evidence="6">
    <location>
        <begin position="221"/>
        <end position="245"/>
    </location>
</feature>
<dbReference type="GO" id="GO:0046677">
    <property type="term" value="P:response to antibiotic"/>
    <property type="evidence" value="ECO:0007669"/>
    <property type="project" value="UniProtKB-KW"/>
</dbReference>
<proteinExistence type="inferred from homology"/>
<dbReference type="InterPro" id="IPR013525">
    <property type="entry name" value="ABC2_TM"/>
</dbReference>
<keyword evidence="2 6" id="KW-0812">Transmembrane</keyword>
<dbReference type="Proteomes" id="UP000278673">
    <property type="component" value="Unassembled WGS sequence"/>
</dbReference>
<feature type="transmembrane region" description="Helical" evidence="6">
    <location>
        <begin position="190"/>
        <end position="209"/>
    </location>
</feature>
<sequence>MTAVAETTSTPPGTTTRRQRGPVATLRQSATVAWRQLVQIKHSPEQLVEVGIQPVIFVFLFAFVLSGQMDGDRHTYLQFVVPGLIVQSAVLVTARTAIAMNGDVTSGLFDRFRSLPISRTAPLIGRIVADYVMLVWSVVLLLAFGMLLSFRIETSWTRLLPMFLLLLVFSFCLSWAAVYAGLLASNPENVQALAFGLMLPLTFLSSVFVRTDTMPGWLQAVVNLNPVSMLADAIRGLLVSGPIAAPVTKTLIASLVLLAIFAPLALRAYHRER</sequence>
<comment type="similarity">
    <text evidence="6">Belongs to the ABC-2 integral membrane protein family.</text>
</comment>
<dbReference type="Pfam" id="PF01061">
    <property type="entry name" value="ABC2_membrane"/>
    <property type="match status" value="1"/>
</dbReference>
<evidence type="ECO:0000259" key="8">
    <source>
        <dbReference type="PROSITE" id="PS51012"/>
    </source>
</evidence>